<organism evidence="1">
    <name type="scientific">Anguilla anguilla</name>
    <name type="common">European freshwater eel</name>
    <name type="synonym">Muraena anguilla</name>
    <dbReference type="NCBI Taxonomy" id="7936"/>
    <lineage>
        <taxon>Eukaryota</taxon>
        <taxon>Metazoa</taxon>
        <taxon>Chordata</taxon>
        <taxon>Craniata</taxon>
        <taxon>Vertebrata</taxon>
        <taxon>Euteleostomi</taxon>
        <taxon>Actinopterygii</taxon>
        <taxon>Neopterygii</taxon>
        <taxon>Teleostei</taxon>
        <taxon>Anguilliformes</taxon>
        <taxon>Anguillidae</taxon>
        <taxon>Anguilla</taxon>
    </lineage>
</organism>
<sequence length="31" mass="3547">MRKAPGDLSEHHCYVTVGVIPFPSSPCEFWR</sequence>
<reference evidence="1" key="2">
    <citation type="journal article" date="2015" name="Fish Shellfish Immunol.">
        <title>Early steps in the European eel (Anguilla anguilla)-Vibrio vulnificus interaction in the gills: Role of the RtxA13 toxin.</title>
        <authorList>
            <person name="Callol A."/>
            <person name="Pajuelo D."/>
            <person name="Ebbesson L."/>
            <person name="Teles M."/>
            <person name="MacKenzie S."/>
            <person name="Amaro C."/>
        </authorList>
    </citation>
    <scope>NUCLEOTIDE SEQUENCE</scope>
</reference>
<proteinExistence type="predicted"/>
<protein>
    <submittedName>
        <fullName evidence="1">Uncharacterized protein</fullName>
    </submittedName>
</protein>
<dbReference type="EMBL" id="GBXM01034597">
    <property type="protein sequence ID" value="JAH73980.1"/>
    <property type="molecule type" value="Transcribed_RNA"/>
</dbReference>
<name>A0A0E9V949_ANGAN</name>
<reference evidence="1" key="1">
    <citation type="submission" date="2014-11" db="EMBL/GenBank/DDBJ databases">
        <authorList>
            <person name="Amaro Gonzalez C."/>
        </authorList>
    </citation>
    <scope>NUCLEOTIDE SEQUENCE</scope>
</reference>
<evidence type="ECO:0000313" key="1">
    <source>
        <dbReference type="EMBL" id="JAH73980.1"/>
    </source>
</evidence>
<accession>A0A0E9V949</accession>
<dbReference type="AlphaFoldDB" id="A0A0E9V949"/>